<dbReference type="PANTHER" id="PTHR28064:SF1">
    <property type="entry name" value="INNER KINETOCHORE SUBUNIT NKP2"/>
    <property type="match status" value="1"/>
</dbReference>
<keyword evidence="3" id="KW-1185">Reference proteome</keyword>
<dbReference type="AlphaFoldDB" id="A0A2I2GQ35"/>
<dbReference type="STRING" id="1392250.A0A2I2GQ35"/>
<evidence type="ECO:0000313" key="2">
    <source>
        <dbReference type="EMBL" id="PLB54988.1"/>
    </source>
</evidence>
<name>A0A2I2GQ35_9EURO</name>
<dbReference type="InterPro" id="IPR018607">
    <property type="entry name" value="Ctf8"/>
</dbReference>
<evidence type="ECO:0000256" key="1">
    <source>
        <dbReference type="SAM" id="MobiDB-lite"/>
    </source>
</evidence>
<dbReference type="GO" id="GO:0007059">
    <property type="term" value="P:chromosome segregation"/>
    <property type="evidence" value="ECO:0007669"/>
    <property type="project" value="TreeGrafter"/>
</dbReference>
<dbReference type="OrthoDB" id="2311687at2759"/>
<dbReference type="RefSeq" id="XP_024710290.1">
    <property type="nucleotide sequence ID" value="XM_024850498.1"/>
</dbReference>
<dbReference type="VEuPathDB" id="FungiDB:P170DRAFT_442920"/>
<dbReference type="EMBL" id="MSFO01000001">
    <property type="protein sequence ID" value="PLB54988.1"/>
    <property type="molecule type" value="Genomic_DNA"/>
</dbReference>
<evidence type="ECO:0000313" key="3">
    <source>
        <dbReference type="Proteomes" id="UP000234275"/>
    </source>
</evidence>
<proteinExistence type="predicted"/>
<reference evidence="2 3" key="1">
    <citation type="submission" date="2016-12" db="EMBL/GenBank/DDBJ databases">
        <title>The genomes of Aspergillus section Nigri reveals drivers in fungal speciation.</title>
        <authorList>
            <consortium name="DOE Joint Genome Institute"/>
            <person name="Vesth T.C."/>
            <person name="Nybo J."/>
            <person name="Theobald S."/>
            <person name="Brandl J."/>
            <person name="Frisvad J.C."/>
            <person name="Nielsen K.F."/>
            <person name="Lyhne E.K."/>
            <person name="Kogle M.E."/>
            <person name="Kuo A."/>
            <person name="Riley R."/>
            <person name="Clum A."/>
            <person name="Nolan M."/>
            <person name="Lipzen A."/>
            <person name="Salamov A."/>
            <person name="Henrissat B."/>
            <person name="Wiebenga A."/>
            <person name="De Vries R.P."/>
            <person name="Grigoriev I.V."/>
            <person name="Mortensen U.H."/>
            <person name="Andersen M.R."/>
            <person name="Baker S.E."/>
        </authorList>
    </citation>
    <scope>NUCLEOTIDE SEQUENCE [LARGE SCALE GENOMIC DNA]</scope>
    <source>
        <strain evidence="2 3">IBT 23096</strain>
    </source>
</reference>
<dbReference type="InterPro" id="IPR018565">
    <property type="entry name" value="Nkp2/Cnl2"/>
</dbReference>
<protein>
    <recommendedName>
        <fullName evidence="4">Ctf8-domain-containing protein</fullName>
    </recommendedName>
</protein>
<dbReference type="GO" id="GO:0007064">
    <property type="term" value="P:mitotic sister chromatid cohesion"/>
    <property type="evidence" value="ECO:0007669"/>
    <property type="project" value="InterPro"/>
</dbReference>
<dbReference type="PANTHER" id="PTHR28064">
    <property type="entry name" value="INNER KINETOCHORE SUBUNIT NKP2"/>
    <property type="match status" value="1"/>
</dbReference>
<evidence type="ECO:0008006" key="4">
    <source>
        <dbReference type="Google" id="ProtNLM"/>
    </source>
</evidence>
<dbReference type="Pfam" id="PF09696">
    <property type="entry name" value="Ctf8"/>
    <property type="match status" value="1"/>
</dbReference>
<dbReference type="GO" id="GO:0031390">
    <property type="term" value="C:Ctf18 RFC-like complex"/>
    <property type="evidence" value="ECO:0007669"/>
    <property type="project" value="InterPro"/>
</dbReference>
<comment type="caution">
    <text evidence="2">The sequence shown here is derived from an EMBL/GenBank/DDBJ whole genome shotgun (WGS) entry which is preliminary data.</text>
</comment>
<accession>A0A2I2GQ35</accession>
<dbReference type="Pfam" id="PF09447">
    <property type="entry name" value="Cnl2_NKP2"/>
    <property type="match status" value="1"/>
</dbReference>
<dbReference type="Proteomes" id="UP000234275">
    <property type="component" value="Unassembled WGS sequence"/>
</dbReference>
<feature type="compositionally biased region" description="Low complexity" evidence="1">
    <location>
        <begin position="204"/>
        <end position="223"/>
    </location>
</feature>
<sequence length="355" mass="38894">MAPSESSILSNFLLTPASLPTVMSLQKFTELFPKRLRSHPHVRVLYRELQQLREQDMDLVNENIDKEIDQGETQKADLRKAMMEAGVDGLSADDQREMDLDIQLFGQASASPREYHSVSSLLSAMDAACSSIEQDIEGVDKDASNLLSELNSTVGEMSDLRYGKMQGPAGTSGEEVVNEAVKGLRNLENASSGADLRNMPSIPLHPHASSAAGSPSSPANPLPQLLQTPSGLAILELQGTINVPSQDGQDDESDPTGAGSDSIDPNTPAFETPIGKLMFPDYSPQTTLPDDTKWMKRVYLYVGRYQRMTGEVKKLPQPLAVVQKRPNTDSEELEIVEIVKFKLLFKNRPEPVNDS</sequence>
<dbReference type="GO" id="GO:0031511">
    <property type="term" value="C:Mis6-Sim4 complex"/>
    <property type="evidence" value="ECO:0007669"/>
    <property type="project" value="TreeGrafter"/>
</dbReference>
<dbReference type="GeneID" id="36558197"/>
<feature type="region of interest" description="Disordered" evidence="1">
    <location>
        <begin position="191"/>
        <end position="226"/>
    </location>
</feature>
<organism evidence="2 3">
    <name type="scientific">Aspergillus steynii IBT 23096</name>
    <dbReference type="NCBI Taxonomy" id="1392250"/>
    <lineage>
        <taxon>Eukaryota</taxon>
        <taxon>Fungi</taxon>
        <taxon>Dikarya</taxon>
        <taxon>Ascomycota</taxon>
        <taxon>Pezizomycotina</taxon>
        <taxon>Eurotiomycetes</taxon>
        <taxon>Eurotiomycetidae</taxon>
        <taxon>Eurotiales</taxon>
        <taxon>Aspergillaceae</taxon>
        <taxon>Aspergillus</taxon>
        <taxon>Aspergillus subgen. Circumdati</taxon>
    </lineage>
</organism>
<gene>
    <name evidence="2" type="ORF">P170DRAFT_442920</name>
</gene>
<feature type="region of interest" description="Disordered" evidence="1">
    <location>
        <begin position="243"/>
        <end position="283"/>
    </location>
</feature>